<sequence length="100" mass="10861">MSAARRETDLSDVEAVEAPGEARPEDAEDTVLLFVGGPLDGRVEVRAARHGDPLPTVTHVHLHDGPKVVSRYDLHPLPGQTGVYHLRPAVRQPSRDDVAD</sequence>
<reference evidence="2 3" key="1">
    <citation type="submission" date="2024-06" db="EMBL/GenBank/DDBJ databases">
        <title>Draft genome sequence of Geodermatophilus badlandi, a novel member of the Geodermatophilaceae isolated from badland sedimentary rocks in the Red desert, Wyoming, USA.</title>
        <authorList>
            <person name="Ben Tekaya S."/>
            <person name="Nouioui I."/>
            <person name="Flores G.M."/>
            <person name="Shaal M.N."/>
            <person name="Bredoire F."/>
            <person name="Basile F."/>
            <person name="Van Diepen L."/>
            <person name="Ward N.L."/>
        </authorList>
    </citation>
    <scope>NUCLEOTIDE SEQUENCE [LARGE SCALE GENOMIC DNA]</scope>
    <source>
        <strain evidence="2 3">WL48A</strain>
    </source>
</reference>
<protein>
    <submittedName>
        <fullName evidence="2">Uncharacterized protein</fullName>
    </submittedName>
</protein>
<evidence type="ECO:0000256" key="1">
    <source>
        <dbReference type="SAM" id="MobiDB-lite"/>
    </source>
</evidence>
<dbReference type="RefSeq" id="WP_369210172.1">
    <property type="nucleotide sequence ID" value="NZ_JBFNXQ010000123.1"/>
</dbReference>
<comment type="caution">
    <text evidence="2">The sequence shown here is derived from an EMBL/GenBank/DDBJ whole genome shotgun (WGS) entry which is preliminary data.</text>
</comment>
<accession>A0ABV3XLK7</accession>
<keyword evidence="3" id="KW-1185">Reference proteome</keyword>
<name>A0ABV3XLK7_9ACTN</name>
<organism evidence="2 3">
    <name type="scientific">Geodermatophilus maliterrae</name>
    <dbReference type="NCBI Taxonomy" id="3162531"/>
    <lineage>
        <taxon>Bacteria</taxon>
        <taxon>Bacillati</taxon>
        <taxon>Actinomycetota</taxon>
        <taxon>Actinomycetes</taxon>
        <taxon>Geodermatophilales</taxon>
        <taxon>Geodermatophilaceae</taxon>
        <taxon>Geodermatophilus</taxon>
    </lineage>
</organism>
<dbReference type="Proteomes" id="UP001560045">
    <property type="component" value="Unassembled WGS sequence"/>
</dbReference>
<dbReference type="EMBL" id="JBFNXQ010000123">
    <property type="protein sequence ID" value="MEX5721367.1"/>
    <property type="molecule type" value="Genomic_DNA"/>
</dbReference>
<evidence type="ECO:0000313" key="2">
    <source>
        <dbReference type="EMBL" id="MEX5721367.1"/>
    </source>
</evidence>
<proteinExistence type="predicted"/>
<evidence type="ECO:0000313" key="3">
    <source>
        <dbReference type="Proteomes" id="UP001560045"/>
    </source>
</evidence>
<gene>
    <name evidence="2" type="ORF">ABQ292_23715</name>
</gene>
<feature type="region of interest" description="Disordered" evidence="1">
    <location>
        <begin position="1"/>
        <end position="28"/>
    </location>
</feature>